<dbReference type="KEGG" id="ten:LPB136_04500"/>
<dbReference type="Proteomes" id="UP000181898">
    <property type="component" value="Chromosome"/>
</dbReference>
<dbReference type="InterPro" id="IPR023459">
    <property type="entry name" value="Tscrpt_elong_fac_GreA/B_fam"/>
</dbReference>
<name>A0A1L3JHP6_9FLAO</name>
<dbReference type="SUPFAM" id="SSF54534">
    <property type="entry name" value="FKBP-like"/>
    <property type="match status" value="1"/>
</dbReference>
<dbReference type="GO" id="GO:0032784">
    <property type="term" value="P:regulation of DNA-templated transcription elongation"/>
    <property type="evidence" value="ECO:0007669"/>
    <property type="project" value="InterPro"/>
</dbReference>
<keyword evidence="3" id="KW-1185">Reference proteome</keyword>
<dbReference type="AlphaFoldDB" id="A0A1L3JHP6"/>
<reference evidence="2 3" key="1">
    <citation type="submission" date="2016-11" db="EMBL/GenBank/DDBJ databases">
        <title>Tenacibaculum sp. LPB0136, isolated from marine environment.</title>
        <authorList>
            <person name="Kim E."/>
            <person name="Yi H."/>
        </authorList>
    </citation>
    <scope>NUCLEOTIDE SEQUENCE [LARGE SCALE GENOMIC DNA]</scope>
    <source>
        <strain evidence="2 3">LPB0136</strain>
    </source>
</reference>
<evidence type="ECO:0000313" key="3">
    <source>
        <dbReference type="Proteomes" id="UP000181898"/>
    </source>
</evidence>
<dbReference type="InterPro" id="IPR001437">
    <property type="entry name" value="Tscrpt_elong_fac_GreA/B_C"/>
</dbReference>
<dbReference type="STRING" id="1850252.LPB136_04500"/>
<dbReference type="GO" id="GO:0006354">
    <property type="term" value="P:DNA-templated transcription elongation"/>
    <property type="evidence" value="ECO:0007669"/>
    <property type="project" value="TreeGrafter"/>
</dbReference>
<evidence type="ECO:0000259" key="1">
    <source>
        <dbReference type="Pfam" id="PF01272"/>
    </source>
</evidence>
<gene>
    <name evidence="2" type="ORF">LPB136_04500</name>
</gene>
<dbReference type="GO" id="GO:0070063">
    <property type="term" value="F:RNA polymerase binding"/>
    <property type="evidence" value="ECO:0007669"/>
    <property type="project" value="InterPro"/>
</dbReference>
<dbReference type="RefSeq" id="WP_072554990.1">
    <property type="nucleotide sequence ID" value="NZ_CP018155.1"/>
</dbReference>
<protein>
    <recommendedName>
        <fullName evidence="1">Transcription elongation factor GreA/GreB C-terminal domain-containing protein</fullName>
    </recommendedName>
</protein>
<dbReference type="OrthoDB" id="192847at2"/>
<proteinExistence type="predicted"/>
<dbReference type="GO" id="GO:0003677">
    <property type="term" value="F:DNA binding"/>
    <property type="evidence" value="ECO:0007669"/>
    <property type="project" value="InterPro"/>
</dbReference>
<organism evidence="2 3">
    <name type="scientific">Tenacibaculum todarodis</name>
    <dbReference type="NCBI Taxonomy" id="1850252"/>
    <lineage>
        <taxon>Bacteria</taxon>
        <taxon>Pseudomonadati</taxon>
        <taxon>Bacteroidota</taxon>
        <taxon>Flavobacteriia</taxon>
        <taxon>Flavobacteriales</taxon>
        <taxon>Flavobacteriaceae</taxon>
        <taxon>Tenacibaculum</taxon>
    </lineage>
</organism>
<evidence type="ECO:0000313" key="2">
    <source>
        <dbReference type="EMBL" id="APG64666.1"/>
    </source>
</evidence>
<dbReference type="PANTHER" id="PTHR30437">
    <property type="entry name" value="TRANSCRIPTION ELONGATION FACTOR GREA"/>
    <property type="match status" value="1"/>
</dbReference>
<dbReference type="PANTHER" id="PTHR30437:SF5">
    <property type="entry name" value="REGULATOR OF NUCLEOSIDE DIPHOSPHATE KINASE"/>
    <property type="match status" value="1"/>
</dbReference>
<sequence length="137" mass="15674">MKYKKIIIEKNEYLKIEKLLNLNNEGNRSTVKSYISKLQEELKNAIILPQSEMPEDVIKLNSIVTVKAKDTFWEKTFELVLPSDNNNKENKVSLLLPMGAAILGYAKGDVILWDFPKGLQELKVLNVVQQSNKVKNN</sequence>
<dbReference type="Pfam" id="PF01272">
    <property type="entry name" value="GreA_GreB"/>
    <property type="match status" value="1"/>
</dbReference>
<dbReference type="EMBL" id="CP018155">
    <property type="protein sequence ID" value="APG64666.1"/>
    <property type="molecule type" value="Genomic_DNA"/>
</dbReference>
<dbReference type="InterPro" id="IPR036953">
    <property type="entry name" value="GreA/GreB_C_sf"/>
</dbReference>
<accession>A0A1L3JHP6</accession>
<dbReference type="Gene3D" id="3.10.50.30">
    <property type="entry name" value="Transcription elongation factor, GreA/GreB, C-terminal domain"/>
    <property type="match status" value="1"/>
</dbReference>
<feature type="domain" description="Transcription elongation factor GreA/GreB C-terminal" evidence="1">
    <location>
        <begin position="54"/>
        <end position="127"/>
    </location>
</feature>